<sequence>MTLLLPAGIIPLIVFALFAFFYIQGNTQRYTINTLQASIEDVSARIEKHMSIANTSLELLANEQSLTSLLRDDPRPDNQQLSTIKRALDNFQRNNPAFISISLLSDNGIILQSTTTSVPPEMYLMNIDDRSFEDSLTLSDFQKQRQEGGLLYMQTRKLKHYPAGQPFDSSEGYLQLIYQINGEEILADAANTTDTGYLALTDSNGNVFFHTAPDGELASELATKAVQGRHRTIKTYQMNGQGYFAGFNRLHQGLYLIGFTSEAAASQQAQTLATYSFWLLLVIILISIGVVHFQSRMMFIDRIISLAELTRRIRDGKPIQDIDISGKDELSDLSKAFQEMAESLKKSQQEINKLAYYDHLTELPNKLTFDAALNKAIEYSERSGRALAILVVDLDNFKLANDVYGHSAGDDILRQVAHRLKTCLGHVNTSEVTRSSQGYYAEDMIIRNGGDEFSILLTDLFQAYQASLIAQRIIDELSLPFKAGDSNVKLGASIGISIYPVDGVSSEQLIKNADLAMFEAKKNGKNNFQFFTQALNSSAAKRLNTEEELNQAIELDEFVLHYQPIIYMPTGRIKVLEALLRWQHPVKGIQTPVQFMSVAEESGQIVPIGDLAIAKACEQLAIWHNAGFSEIVVSINLSPKQLLRGAPVETIKSMLEKYQIRANSLQIEVKENLLTQDQAASIEVLNSLKAIGVGIALDDFGSGFASLSFLKKFPIDTIKIDRSFIRDLEQDERNALILQATTRLARDISLSVVIEGIETDNHIQLIRTCECDYLQGYYFAKPKAAKDLNLNQRWSAQFNKAQQLQISSNS</sequence>
<dbReference type="Gene3D" id="3.20.20.450">
    <property type="entry name" value="EAL domain"/>
    <property type="match status" value="1"/>
</dbReference>
<feature type="domain" description="GGDEF" evidence="4">
    <location>
        <begin position="385"/>
        <end position="533"/>
    </location>
</feature>
<dbReference type="InterPro" id="IPR001633">
    <property type="entry name" value="EAL_dom"/>
</dbReference>
<dbReference type="Pfam" id="PF00563">
    <property type="entry name" value="EAL"/>
    <property type="match status" value="1"/>
</dbReference>
<dbReference type="Gene3D" id="6.10.340.10">
    <property type="match status" value="1"/>
</dbReference>
<evidence type="ECO:0000259" key="3">
    <source>
        <dbReference type="PROSITE" id="PS50885"/>
    </source>
</evidence>
<dbReference type="InterPro" id="IPR029787">
    <property type="entry name" value="Nucleotide_cyclase"/>
</dbReference>
<dbReference type="CDD" id="cd01949">
    <property type="entry name" value="GGDEF"/>
    <property type="match status" value="1"/>
</dbReference>
<keyword evidence="1" id="KW-1133">Transmembrane helix</keyword>
<dbReference type="CDD" id="cd06225">
    <property type="entry name" value="HAMP"/>
    <property type="match status" value="1"/>
</dbReference>
<dbReference type="GO" id="GO:0007165">
    <property type="term" value="P:signal transduction"/>
    <property type="evidence" value="ECO:0007669"/>
    <property type="project" value="InterPro"/>
</dbReference>
<evidence type="ECO:0000259" key="2">
    <source>
        <dbReference type="PROSITE" id="PS50883"/>
    </source>
</evidence>
<dbReference type="SUPFAM" id="SSF141868">
    <property type="entry name" value="EAL domain-like"/>
    <property type="match status" value="1"/>
</dbReference>
<dbReference type="SMART" id="SM00052">
    <property type="entry name" value="EAL"/>
    <property type="match status" value="1"/>
</dbReference>
<accession>A0A1Y0IE08</accession>
<dbReference type="CDD" id="cd01948">
    <property type="entry name" value="EAL"/>
    <property type="match status" value="1"/>
</dbReference>
<dbReference type="OrthoDB" id="5777683at2"/>
<evidence type="ECO:0000259" key="4">
    <source>
        <dbReference type="PROSITE" id="PS50887"/>
    </source>
</evidence>
<dbReference type="KEGG" id="ome:OLMES_4763"/>
<evidence type="ECO:0000313" key="6">
    <source>
        <dbReference type="Proteomes" id="UP000196027"/>
    </source>
</evidence>
<dbReference type="GO" id="GO:0016020">
    <property type="term" value="C:membrane"/>
    <property type="evidence" value="ECO:0007669"/>
    <property type="project" value="InterPro"/>
</dbReference>
<dbReference type="InterPro" id="IPR035919">
    <property type="entry name" value="EAL_sf"/>
</dbReference>
<feature type="transmembrane region" description="Helical" evidence="1">
    <location>
        <begin position="275"/>
        <end position="293"/>
    </location>
</feature>
<name>A0A1Y0IE08_9GAMM</name>
<dbReference type="PANTHER" id="PTHR44757:SF2">
    <property type="entry name" value="BIOFILM ARCHITECTURE MAINTENANCE PROTEIN MBAA"/>
    <property type="match status" value="1"/>
</dbReference>
<feature type="domain" description="EAL" evidence="2">
    <location>
        <begin position="542"/>
        <end position="796"/>
    </location>
</feature>
<keyword evidence="1" id="KW-0472">Membrane</keyword>
<dbReference type="RefSeq" id="WP_157678500.1">
    <property type="nucleotide sequence ID" value="NZ_CP021425.1"/>
</dbReference>
<dbReference type="Pfam" id="PF00990">
    <property type="entry name" value="GGDEF"/>
    <property type="match status" value="1"/>
</dbReference>
<dbReference type="EMBL" id="CP021425">
    <property type="protein sequence ID" value="ARU58752.1"/>
    <property type="molecule type" value="Genomic_DNA"/>
</dbReference>
<dbReference type="SUPFAM" id="SSF55073">
    <property type="entry name" value="Nucleotide cyclase"/>
    <property type="match status" value="1"/>
</dbReference>
<dbReference type="AlphaFoldDB" id="A0A1Y0IE08"/>
<dbReference type="InterPro" id="IPR003660">
    <property type="entry name" value="HAMP_dom"/>
</dbReference>
<dbReference type="InterPro" id="IPR043128">
    <property type="entry name" value="Rev_trsase/Diguanyl_cyclase"/>
</dbReference>
<keyword evidence="6" id="KW-1185">Reference proteome</keyword>
<reference evidence="5 6" key="1">
    <citation type="submission" date="2017-05" db="EMBL/GenBank/DDBJ databases">
        <title>Genomic insights into alkan degradation activity of Oleiphilus messinensis.</title>
        <authorList>
            <person name="Kozyavkin S.A."/>
            <person name="Slesarev A.I."/>
            <person name="Golyshin P.N."/>
            <person name="Korzhenkov A."/>
            <person name="Golyshina O.N."/>
            <person name="Toshchakov S.V."/>
        </authorList>
    </citation>
    <scope>NUCLEOTIDE SEQUENCE [LARGE SCALE GENOMIC DNA]</scope>
    <source>
        <strain evidence="5 6">ME102</strain>
    </source>
</reference>
<dbReference type="InterPro" id="IPR052155">
    <property type="entry name" value="Biofilm_reg_signaling"/>
</dbReference>
<gene>
    <name evidence="5" type="ORF">OLMES_4763</name>
</gene>
<dbReference type="SMART" id="SM00304">
    <property type="entry name" value="HAMP"/>
    <property type="match status" value="1"/>
</dbReference>
<dbReference type="PANTHER" id="PTHR44757">
    <property type="entry name" value="DIGUANYLATE CYCLASE DGCP"/>
    <property type="match status" value="1"/>
</dbReference>
<dbReference type="Pfam" id="PF00672">
    <property type="entry name" value="HAMP"/>
    <property type="match status" value="1"/>
</dbReference>
<dbReference type="PROSITE" id="PS50883">
    <property type="entry name" value="EAL"/>
    <property type="match status" value="1"/>
</dbReference>
<keyword evidence="1" id="KW-0812">Transmembrane</keyword>
<dbReference type="Proteomes" id="UP000196027">
    <property type="component" value="Chromosome"/>
</dbReference>
<feature type="domain" description="HAMP" evidence="3">
    <location>
        <begin position="297"/>
        <end position="349"/>
    </location>
</feature>
<dbReference type="InterPro" id="IPR000160">
    <property type="entry name" value="GGDEF_dom"/>
</dbReference>
<dbReference type="PROSITE" id="PS50885">
    <property type="entry name" value="HAMP"/>
    <property type="match status" value="1"/>
</dbReference>
<dbReference type="NCBIfam" id="TIGR00254">
    <property type="entry name" value="GGDEF"/>
    <property type="match status" value="1"/>
</dbReference>
<evidence type="ECO:0000256" key="1">
    <source>
        <dbReference type="SAM" id="Phobius"/>
    </source>
</evidence>
<organism evidence="5 6">
    <name type="scientific">Oleiphilus messinensis</name>
    <dbReference type="NCBI Taxonomy" id="141451"/>
    <lineage>
        <taxon>Bacteria</taxon>
        <taxon>Pseudomonadati</taxon>
        <taxon>Pseudomonadota</taxon>
        <taxon>Gammaproteobacteria</taxon>
        <taxon>Oceanospirillales</taxon>
        <taxon>Oleiphilaceae</taxon>
        <taxon>Oleiphilus</taxon>
    </lineage>
</organism>
<dbReference type="Gene3D" id="3.30.70.270">
    <property type="match status" value="1"/>
</dbReference>
<dbReference type="PROSITE" id="PS50887">
    <property type="entry name" value="GGDEF"/>
    <property type="match status" value="1"/>
</dbReference>
<dbReference type="SMART" id="SM00267">
    <property type="entry name" value="GGDEF"/>
    <property type="match status" value="1"/>
</dbReference>
<protein>
    <submittedName>
        <fullName evidence="5">Signal transduction diguanylate cyclase/phosphodiesterase</fullName>
    </submittedName>
</protein>
<dbReference type="SUPFAM" id="SSF158472">
    <property type="entry name" value="HAMP domain-like"/>
    <property type="match status" value="1"/>
</dbReference>
<evidence type="ECO:0000313" key="5">
    <source>
        <dbReference type="EMBL" id="ARU58752.1"/>
    </source>
</evidence>
<proteinExistence type="predicted"/>